<dbReference type="EMBL" id="DQ407624">
    <property type="protein sequence ID" value="ABD72532.1"/>
    <property type="molecule type" value="mRNA"/>
</dbReference>
<dbReference type="GO" id="GO:0030488">
    <property type="term" value="P:tRNA methylation"/>
    <property type="evidence" value="ECO:0007669"/>
    <property type="project" value="TreeGrafter"/>
</dbReference>
<dbReference type="GO" id="GO:0016423">
    <property type="term" value="F:tRNA (guanine) methyltransferase activity"/>
    <property type="evidence" value="ECO:0007669"/>
    <property type="project" value="TreeGrafter"/>
</dbReference>
<dbReference type="PANTHER" id="PTHR12029:SF11">
    <property type="entry name" value="METHYLTRANSFERASE TARBP1-RELATED"/>
    <property type="match status" value="1"/>
</dbReference>
<protein>
    <submittedName>
        <fullName evidence="1">Uncharacterized protein</fullName>
    </submittedName>
</protein>
<dbReference type="InterPro" id="IPR045330">
    <property type="entry name" value="TRM3/TARBP1"/>
</dbReference>
<feature type="non-terminal residue" evidence="1">
    <location>
        <position position="142"/>
    </location>
</feature>
<proteinExistence type="evidence at transcript level"/>
<dbReference type="AlphaFoldDB" id="Q207Y3"/>
<dbReference type="PANTHER" id="PTHR12029">
    <property type="entry name" value="RNA METHYLTRANSFERASE"/>
    <property type="match status" value="1"/>
</dbReference>
<organism evidence="1">
    <name type="scientific">Physarum polycephalum</name>
    <name type="common">Many-headed slime mold</name>
    <name type="synonym">Badhamia polycephala</name>
    <dbReference type="NCBI Taxonomy" id="5791"/>
    <lineage>
        <taxon>Eukaryota</taxon>
        <taxon>Amoebozoa</taxon>
        <taxon>Evosea</taxon>
        <taxon>Eumycetozoa</taxon>
        <taxon>Myxogastria</taxon>
        <taxon>Myxogastromycetidae</taxon>
        <taxon>Physariida</taxon>
        <taxon>Physaraceae</taxon>
        <taxon>Physarum</taxon>
    </lineage>
</organism>
<accession>Q207Y3</accession>
<name>Q207Y3_PHYPO</name>
<sequence length="142" mass="16149">HGLVITALVAGLPKSPVVSDFLGKLMLALIEENFINAEFATREHSQHSHTNKRKVRMWITLSTLVEYLGDDCPQLEAINQKAWSALQIKNHKNIRKLIQSFMLKFLRQQPRFLTLGLFPLLDDTNLQYQVAASVVIIASRIL</sequence>
<evidence type="ECO:0000313" key="1">
    <source>
        <dbReference type="EMBL" id="ABD72532.1"/>
    </source>
</evidence>
<reference evidence="1" key="1">
    <citation type="journal article" date="2008" name="Protist">
        <title>Sampling gene diversity across the supergroup Amoebozoa: large EST data sets from Acanthamoeba castellanii, Hartmannella vermiformis, Physarum polycephalum, Hyperamoeba dachnaya and Hyperamoeba sp.</title>
        <authorList>
            <person name="Watkins R.F."/>
            <person name="Gray M.W."/>
        </authorList>
    </citation>
    <scope>NUCLEOTIDE SEQUENCE</scope>
</reference>
<feature type="non-terminal residue" evidence="1">
    <location>
        <position position="1"/>
    </location>
</feature>